<dbReference type="Gene3D" id="3.20.20.70">
    <property type="entry name" value="Aldolase class I"/>
    <property type="match status" value="1"/>
</dbReference>
<keyword evidence="4" id="KW-0432">Leucine biosynthesis</keyword>
<dbReference type="RefSeq" id="WP_099125306.1">
    <property type="nucleotide sequence ID" value="NZ_CAWNRH010000097.1"/>
</dbReference>
<evidence type="ECO:0000256" key="10">
    <source>
        <dbReference type="RuleBase" id="RU003523"/>
    </source>
</evidence>
<dbReference type="EMBL" id="NJAJ01000023">
    <property type="protein sequence ID" value="PHM64862.1"/>
    <property type="molecule type" value="Genomic_DNA"/>
</dbReference>
<dbReference type="PANTHER" id="PTHR10277">
    <property type="entry name" value="HOMOCITRATE SYNTHASE-RELATED"/>
    <property type="match status" value="1"/>
</dbReference>
<protein>
    <recommendedName>
        <fullName evidence="3">2-isopropylmalate synthase</fullName>
        <ecNumber evidence="3">2.3.3.13</ecNumber>
    </recommendedName>
</protein>
<evidence type="ECO:0000256" key="7">
    <source>
        <dbReference type="ARBA" id="ARBA00023211"/>
    </source>
</evidence>
<name>A0A2D0KN68_9GAMM</name>
<dbReference type="FunFam" id="3.20.20.70:FF:000010">
    <property type="entry name" value="2-isopropylmalate synthase"/>
    <property type="match status" value="1"/>
</dbReference>
<dbReference type="GO" id="GO:0009098">
    <property type="term" value="P:L-leucine biosynthetic process"/>
    <property type="evidence" value="ECO:0007669"/>
    <property type="project" value="UniProtKB-KW"/>
</dbReference>
<feature type="domain" description="Pyruvate carboxyltransferase" evidence="11">
    <location>
        <begin position="4"/>
        <end position="265"/>
    </location>
</feature>
<dbReference type="EC" id="2.3.3.13" evidence="3"/>
<evidence type="ECO:0000256" key="3">
    <source>
        <dbReference type="ARBA" id="ARBA00012973"/>
    </source>
</evidence>
<dbReference type="Pfam" id="PF22617">
    <property type="entry name" value="HCS_D2"/>
    <property type="match status" value="1"/>
</dbReference>
<comment type="caution">
    <text evidence="12">The sequence shown here is derived from an EMBL/GenBank/DDBJ whole genome shotgun (WGS) entry which is preliminary data.</text>
</comment>
<dbReference type="PANTHER" id="PTHR10277:SF9">
    <property type="entry name" value="2-ISOPROPYLMALATE SYNTHASE 1, CHLOROPLASTIC-RELATED"/>
    <property type="match status" value="1"/>
</dbReference>
<dbReference type="PROSITE" id="PS00815">
    <property type="entry name" value="AIPM_HOMOCIT_SYNTH_1"/>
    <property type="match status" value="1"/>
</dbReference>
<comment type="pathway">
    <text evidence="1">Amino-acid biosynthesis; L-leucine biosynthesis; L-leucine from 3-methyl-2-oxobutanoate: step 1/4.</text>
</comment>
<dbReference type="InterPro" id="IPR013785">
    <property type="entry name" value="Aldolase_TIM"/>
</dbReference>
<evidence type="ECO:0000259" key="11">
    <source>
        <dbReference type="PROSITE" id="PS50991"/>
    </source>
</evidence>
<sequence>MNKVSILDTTLRDGEQAPENAMNPEQKLKIALKLEELGVDHIETGFPASSNFDYQATKLISKEITQSGIATFSRTLIKDIQLALDAAGTDKNHTIQMVATGSDLHLKNKRNITRAQSINEVIQSVQFAKQNSDCRISVGIEDASRADFQFMGEIVKASVDAGAQQIILADTTGHSNPYEFKEIIKFIKSQAGQGISISTHCHNDLGLALANTLAGIEGGADEVQVTLGGIGERAGNASLEMVASNLYFKSQQYNAYTNIDLSKMYSTYKILCEVISMPIPRNQPIFGKYAFGTAAGIHQQGILSNPDTYEFVKPNIFNRQREFFVSRHSGKSIIKYLLQQQGITSNVELIEELYEVYINSRSESNCLSMNELQQQINKHILLNTQVA</sequence>
<evidence type="ECO:0000313" key="12">
    <source>
        <dbReference type="EMBL" id="PHM64862.1"/>
    </source>
</evidence>
<evidence type="ECO:0000256" key="1">
    <source>
        <dbReference type="ARBA" id="ARBA00004689"/>
    </source>
</evidence>
<accession>A0A2D0KN68</accession>
<evidence type="ECO:0000256" key="2">
    <source>
        <dbReference type="ARBA" id="ARBA00009396"/>
    </source>
</evidence>
<keyword evidence="7" id="KW-0464">Manganese</keyword>
<dbReference type="Gene3D" id="1.10.238.260">
    <property type="match status" value="1"/>
</dbReference>
<dbReference type="AlphaFoldDB" id="A0A2D0KN68"/>
<evidence type="ECO:0000256" key="5">
    <source>
        <dbReference type="ARBA" id="ARBA00022605"/>
    </source>
</evidence>
<comment type="function">
    <text evidence="9">Catalyzes the condensation of the acetyl group of acetyl-CoA with 3-methyl-2-oxobutanoate (2-ketoisovalerate) to form 3-carboxy-3-hydroxy-4-methylpentanoate (2-isopropylmalate).</text>
</comment>
<keyword evidence="8" id="KW-0100">Branched-chain amino acid biosynthesis</keyword>
<proteinExistence type="inferred from homology"/>
<keyword evidence="13" id="KW-1185">Reference proteome</keyword>
<dbReference type="GO" id="GO:0003852">
    <property type="term" value="F:2-isopropylmalate synthase activity"/>
    <property type="evidence" value="ECO:0007669"/>
    <property type="project" value="UniProtKB-EC"/>
</dbReference>
<keyword evidence="5" id="KW-0028">Amino-acid biosynthesis</keyword>
<evidence type="ECO:0000256" key="8">
    <source>
        <dbReference type="ARBA" id="ARBA00023304"/>
    </source>
</evidence>
<evidence type="ECO:0000256" key="4">
    <source>
        <dbReference type="ARBA" id="ARBA00022430"/>
    </source>
</evidence>
<reference evidence="12 13" key="1">
    <citation type="journal article" date="2017" name="Nat. Microbiol.">
        <title>Natural product diversity associated with the nematode symbionts Photorhabdus and Xenorhabdus.</title>
        <authorList>
            <person name="Tobias N.J."/>
            <person name="Wolff H."/>
            <person name="Djahanschiri B."/>
            <person name="Grundmann F."/>
            <person name="Kronenwerth M."/>
            <person name="Shi Y.M."/>
            <person name="Simonyi S."/>
            <person name="Grun P."/>
            <person name="Shapiro-Ilan D."/>
            <person name="Pidot S.J."/>
            <person name="Stinear T.P."/>
            <person name="Ebersberger I."/>
            <person name="Bode H.B."/>
        </authorList>
    </citation>
    <scope>NUCLEOTIDE SEQUENCE [LARGE SCALE GENOMIC DNA]</scope>
    <source>
        <strain evidence="12 13">DSM 17904</strain>
    </source>
</reference>
<dbReference type="Pfam" id="PF00682">
    <property type="entry name" value="HMGL-like"/>
    <property type="match status" value="1"/>
</dbReference>
<dbReference type="InterPro" id="IPR050073">
    <property type="entry name" value="2-IPM_HCS-like"/>
</dbReference>
<organism evidence="12 13">
    <name type="scientific">Xenorhabdus stockiae</name>
    <dbReference type="NCBI Taxonomy" id="351614"/>
    <lineage>
        <taxon>Bacteria</taxon>
        <taxon>Pseudomonadati</taxon>
        <taxon>Pseudomonadota</taxon>
        <taxon>Gammaproteobacteria</taxon>
        <taxon>Enterobacterales</taxon>
        <taxon>Morganellaceae</taxon>
        <taxon>Xenorhabdus</taxon>
    </lineage>
</organism>
<dbReference type="InterPro" id="IPR000891">
    <property type="entry name" value="PYR_CT"/>
</dbReference>
<gene>
    <name evidence="12" type="ORF">Xsto_02616</name>
</gene>
<dbReference type="PROSITE" id="PS50991">
    <property type="entry name" value="PYR_CT"/>
    <property type="match status" value="1"/>
</dbReference>
<dbReference type="PROSITE" id="PS00816">
    <property type="entry name" value="AIPM_HOMOCIT_SYNTH_2"/>
    <property type="match status" value="1"/>
</dbReference>
<evidence type="ECO:0000313" key="13">
    <source>
        <dbReference type="Proteomes" id="UP000222366"/>
    </source>
</evidence>
<comment type="similarity">
    <text evidence="2">Belongs to the alpha-IPM synthase/homocitrate synthase family. LeuA type 1 subfamily.</text>
</comment>
<keyword evidence="6 10" id="KW-0808">Transferase</keyword>
<dbReference type="InterPro" id="IPR002034">
    <property type="entry name" value="AIPM/Hcit_synth_CS"/>
</dbReference>
<dbReference type="SUPFAM" id="SSF51569">
    <property type="entry name" value="Aldolase"/>
    <property type="match status" value="1"/>
</dbReference>
<dbReference type="InterPro" id="IPR054691">
    <property type="entry name" value="LeuA/HCS_post-cat"/>
</dbReference>
<dbReference type="Proteomes" id="UP000222366">
    <property type="component" value="Unassembled WGS sequence"/>
</dbReference>
<evidence type="ECO:0000256" key="6">
    <source>
        <dbReference type="ARBA" id="ARBA00022679"/>
    </source>
</evidence>
<evidence type="ECO:0000256" key="9">
    <source>
        <dbReference type="ARBA" id="ARBA00037629"/>
    </source>
</evidence>